<evidence type="ECO:0000256" key="2">
    <source>
        <dbReference type="ARBA" id="ARBA00005587"/>
    </source>
</evidence>
<accession>A0A2T0A9X5</accession>
<feature type="transmembrane region" description="Helical" evidence="7">
    <location>
        <begin position="220"/>
        <end position="240"/>
    </location>
</feature>
<dbReference type="Pfam" id="PF01184">
    <property type="entry name" value="Gpr1_Fun34_YaaH"/>
    <property type="match status" value="2"/>
</dbReference>
<evidence type="ECO:0000256" key="5">
    <source>
        <dbReference type="ARBA" id="ARBA00023136"/>
    </source>
</evidence>
<feature type="compositionally biased region" description="Low complexity" evidence="6">
    <location>
        <begin position="24"/>
        <end position="34"/>
    </location>
</feature>
<keyword evidence="5 7" id="KW-0472">Membrane</keyword>
<feature type="transmembrane region" description="Helical" evidence="7">
    <location>
        <begin position="247"/>
        <end position="269"/>
    </location>
</feature>
<keyword evidence="3 7" id="KW-0812">Transmembrane</keyword>
<evidence type="ECO:0000256" key="4">
    <source>
        <dbReference type="ARBA" id="ARBA00022989"/>
    </source>
</evidence>
<reference evidence="8 9" key="1">
    <citation type="journal article" date="2018" name="Elife">
        <title>Functional genomics of lipid metabolism in the oleaginous yeast Rhodosporidium toruloides.</title>
        <authorList>
            <person name="Coradetti S.T."/>
            <person name="Pinel D."/>
            <person name="Geiselman G."/>
            <person name="Ito M."/>
            <person name="Mondo S."/>
            <person name="Reilly M.C."/>
            <person name="Cheng Y.F."/>
            <person name="Bauer S."/>
            <person name="Grigoriev I."/>
            <person name="Gladden J.M."/>
            <person name="Simmons B.A."/>
            <person name="Brem R."/>
            <person name="Arkin A.P."/>
            <person name="Skerker J.M."/>
        </authorList>
    </citation>
    <scope>NUCLEOTIDE SEQUENCE [LARGE SCALE GENOMIC DNA]</scope>
    <source>
        <strain evidence="8 9">NBRC 0880</strain>
    </source>
</reference>
<gene>
    <name evidence="8" type="ORF">AAT19DRAFT_13824</name>
</gene>
<comment type="similarity">
    <text evidence="2">Belongs to the acetate uptake transporter (AceTr) (TC 2.A.96) family.</text>
</comment>
<organism evidence="8 9">
    <name type="scientific">Rhodotorula toruloides</name>
    <name type="common">Yeast</name>
    <name type="synonym">Rhodosporidium toruloides</name>
    <dbReference type="NCBI Taxonomy" id="5286"/>
    <lineage>
        <taxon>Eukaryota</taxon>
        <taxon>Fungi</taxon>
        <taxon>Dikarya</taxon>
        <taxon>Basidiomycota</taxon>
        <taxon>Pucciniomycotina</taxon>
        <taxon>Microbotryomycetes</taxon>
        <taxon>Sporidiobolales</taxon>
        <taxon>Sporidiobolaceae</taxon>
        <taxon>Rhodotorula</taxon>
    </lineage>
</organism>
<proteinExistence type="inferred from homology"/>
<evidence type="ECO:0000256" key="1">
    <source>
        <dbReference type="ARBA" id="ARBA00004141"/>
    </source>
</evidence>
<protein>
    <submittedName>
        <fullName evidence="8">GPR1/FUN34/yaaH family-domain containing protein</fullName>
    </submittedName>
</protein>
<dbReference type="PANTHER" id="PTHR31123">
    <property type="entry name" value="ACCUMULATION OF DYADS PROTEIN 2-RELATED"/>
    <property type="match status" value="1"/>
</dbReference>
<evidence type="ECO:0000256" key="6">
    <source>
        <dbReference type="SAM" id="MobiDB-lite"/>
    </source>
</evidence>
<dbReference type="NCBIfam" id="NF038013">
    <property type="entry name" value="AceTr_1"/>
    <property type="match status" value="1"/>
</dbReference>
<dbReference type="InterPro" id="IPR000791">
    <property type="entry name" value="Gpr1/Fun34/SatP-like"/>
</dbReference>
<comment type="subcellular location">
    <subcellularLocation>
        <location evidence="1">Membrane</location>
        <topology evidence="1">Multi-pass membrane protein</topology>
    </subcellularLocation>
</comment>
<evidence type="ECO:0000256" key="3">
    <source>
        <dbReference type="ARBA" id="ARBA00022692"/>
    </source>
</evidence>
<dbReference type="AlphaFoldDB" id="A0A2T0A9X5"/>
<feature type="transmembrane region" description="Helical" evidence="7">
    <location>
        <begin position="193"/>
        <end position="214"/>
    </location>
</feature>
<name>A0A2T0A9X5_RHOTO</name>
<evidence type="ECO:0000313" key="9">
    <source>
        <dbReference type="Proteomes" id="UP000239560"/>
    </source>
</evidence>
<dbReference type="OrthoDB" id="3648309at2759"/>
<dbReference type="GO" id="GO:0015123">
    <property type="term" value="F:acetate transmembrane transporter activity"/>
    <property type="evidence" value="ECO:0007669"/>
    <property type="project" value="TreeGrafter"/>
</dbReference>
<comment type="caution">
    <text evidence="8">The sequence shown here is derived from an EMBL/GenBank/DDBJ whole genome shotgun (WGS) entry which is preliminary data.</text>
</comment>
<dbReference type="PROSITE" id="PS01114">
    <property type="entry name" value="GPR1_FUN34_YAAH"/>
    <property type="match status" value="1"/>
</dbReference>
<evidence type="ECO:0000256" key="7">
    <source>
        <dbReference type="SAM" id="Phobius"/>
    </source>
</evidence>
<dbReference type="InterPro" id="IPR047622">
    <property type="entry name" value="GPR1_FUN34_YAAH"/>
</dbReference>
<dbReference type="GO" id="GO:0005886">
    <property type="term" value="C:plasma membrane"/>
    <property type="evidence" value="ECO:0007669"/>
    <property type="project" value="TreeGrafter"/>
</dbReference>
<dbReference type="InterPro" id="IPR051633">
    <property type="entry name" value="AceTr"/>
</dbReference>
<dbReference type="Proteomes" id="UP000239560">
    <property type="component" value="Unassembled WGS sequence"/>
</dbReference>
<keyword evidence="4 7" id="KW-1133">Transmembrane helix</keyword>
<dbReference type="EMBL" id="LCTV02000005">
    <property type="protein sequence ID" value="PRQ74802.1"/>
    <property type="molecule type" value="Genomic_DNA"/>
</dbReference>
<feature type="transmembrane region" description="Helical" evidence="7">
    <location>
        <begin position="83"/>
        <end position="100"/>
    </location>
</feature>
<feature type="region of interest" description="Disordered" evidence="6">
    <location>
        <begin position="24"/>
        <end position="70"/>
    </location>
</feature>
<feature type="transmembrane region" description="Helical" evidence="7">
    <location>
        <begin position="163"/>
        <end position="181"/>
    </location>
</feature>
<feature type="transmembrane region" description="Helical" evidence="7">
    <location>
        <begin position="275"/>
        <end position="295"/>
    </location>
</feature>
<dbReference type="PANTHER" id="PTHR31123:SF1">
    <property type="entry name" value="ACCUMULATION OF DYADS PROTEIN 2-RELATED"/>
    <property type="match status" value="1"/>
</dbReference>
<sequence length="318" mass="33475">MASTTGSSLHNGADVEKTAGVNHAANGAHGQHGVTGVSTGSPAYASQEGGAPFNLRNITPGGHPLDRSQPAFPTYHRRFANPAPLGLCGFALTTFMLSLINGKSRRSERDPLGRVTSAFAVLRLVVAASTSDERVEQHTDSEDDALAVKTRGVTVPNVVVGPALFYGGLAQLLAGMWEFATGNTFGATAFSSYGAFWLAYAFIVSPWSAIASSYEAEGMFGNGVAFFLWGWFIFTFIMLLASLRSSIALTGVFFFLTITFLLLGIAELGVGNASAIQTAGGAFGLITAFNAWYVAAANLMTPDQSFFVLPVGDMSKKD</sequence>
<evidence type="ECO:0000313" key="8">
    <source>
        <dbReference type="EMBL" id="PRQ74802.1"/>
    </source>
</evidence>